<dbReference type="Gene3D" id="1.10.10.10">
    <property type="entry name" value="Winged helix-like DNA-binding domain superfamily/Winged helix DNA-binding domain"/>
    <property type="match status" value="1"/>
</dbReference>
<accession>A0ABT9EE82</accession>
<dbReference type="RefSeq" id="WP_305109363.1">
    <property type="nucleotide sequence ID" value="NZ_JAUTWS010000329.1"/>
</dbReference>
<dbReference type="Proteomes" id="UP001243009">
    <property type="component" value="Unassembled WGS sequence"/>
</dbReference>
<feature type="DNA-binding region" description="OmpR/PhoB-type" evidence="2">
    <location>
        <begin position="1"/>
        <end position="98"/>
    </location>
</feature>
<evidence type="ECO:0000313" key="5">
    <source>
        <dbReference type="Proteomes" id="UP001243009"/>
    </source>
</evidence>
<dbReference type="SMART" id="SM00862">
    <property type="entry name" value="Trans_reg_C"/>
    <property type="match status" value="1"/>
</dbReference>
<dbReference type="InterPro" id="IPR001867">
    <property type="entry name" value="OmpR/PhoB-type_DNA-bd"/>
</dbReference>
<organism evidence="4 5">
    <name type="scientific">Paracraurococcus lichenis</name>
    <dbReference type="NCBI Taxonomy" id="3064888"/>
    <lineage>
        <taxon>Bacteria</taxon>
        <taxon>Pseudomonadati</taxon>
        <taxon>Pseudomonadota</taxon>
        <taxon>Alphaproteobacteria</taxon>
        <taxon>Acetobacterales</taxon>
        <taxon>Roseomonadaceae</taxon>
        <taxon>Paracraurococcus</taxon>
    </lineage>
</organism>
<evidence type="ECO:0000256" key="2">
    <source>
        <dbReference type="PROSITE-ProRule" id="PRU01091"/>
    </source>
</evidence>
<gene>
    <name evidence="4" type="ORF">Q7A36_40025</name>
</gene>
<name>A0ABT9EE82_9PROT</name>
<protein>
    <submittedName>
        <fullName evidence="4">Winged helix-turn-helix domain-containing protein</fullName>
    </submittedName>
</protein>
<keyword evidence="1 2" id="KW-0238">DNA-binding</keyword>
<evidence type="ECO:0000313" key="4">
    <source>
        <dbReference type="EMBL" id="MDO9714535.1"/>
    </source>
</evidence>
<dbReference type="EMBL" id="JAUTWS010000329">
    <property type="protein sequence ID" value="MDO9714535.1"/>
    <property type="molecule type" value="Genomic_DNA"/>
</dbReference>
<dbReference type="CDD" id="cd00383">
    <property type="entry name" value="trans_reg_C"/>
    <property type="match status" value="1"/>
</dbReference>
<feature type="domain" description="OmpR/PhoB-type" evidence="3">
    <location>
        <begin position="1"/>
        <end position="98"/>
    </location>
</feature>
<dbReference type="InterPro" id="IPR036388">
    <property type="entry name" value="WH-like_DNA-bd_sf"/>
</dbReference>
<feature type="non-terminal residue" evidence="4">
    <location>
        <position position="188"/>
    </location>
</feature>
<dbReference type="Pfam" id="PF00486">
    <property type="entry name" value="Trans_reg_C"/>
    <property type="match status" value="1"/>
</dbReference>
<sequence>MRYLFDNCMLDTARRELRRDNGLVAVEPQVFDLLEFLIRTRDRVVSRDDLLAAVWRGRIVSEATLSSRVNAARSAIGDSGADQRLIRTLPRKGVRFVGAVQEIGAAASDAPASGIAAPTAEARLPSLAVLPFVNLSGDPEQDYFADGMAMEIITALTRSSGLFVIARNSSWLLMGSGVMGHITRPELR</sequence>
<dbReference type="SUPFAM" id="SSF46894">
    <property type="entry name" value="C-terminal effector domain of the bipartite response regulators"/>
    <property type="match status" value="1"/>
</dbReference>
<keyword evidence="5" id="KW-1185">Reference proteome</keyword>
<reference evidence="4 5" key="1">
    <citation type="submission" date="2023-08" db="EMBL/GenBank/DDBJ databases">
        <title>The draft genome sequence of Paracraurococcus sp. LOR1-02.</title>
        <authorList>
            <person name="Kingkaew E."/>
            <person name="Tanasupawat S."/>
        </authorList>
    </citation>
    <scope>NUCLEOTIDE SEQUENCE [LARGE SCALE GENOMIC DNA]</scope>
    <source>
        <strain evidence="4 5">LOR1-02</strain>
    </source>
</reference>
<evidence type="ECO:0000256" key="1">
    <source>
        <dbReference type="ARBA" id="ARBA00023125"/>
    </source>
</evidence>
<comment type="caution">
    <text evidence="4">The sequence shown here is derived from an EMBL/GenBank/DDBJ whole genome shotgun (WGS) entry which is preliminary data.</text>
</comment>
<evidence type="ECO:0000259" key="3">
    <source>
        <dbReference type="PROSITE" id="PS51755"/>
    </source>
</evidence>
<dbReference type="InterPro" id="IPR016032">
    <property type="entry name" value="Sig_transdc_resp-reg_C-effctor"/>
</dbReference>
<dbReference type="PROSITE" id="PS51755">
    <property type="entry name" value="OMPR_PHOB"/>
    <property type="match status" value="1"/>
</dbReference>
<proteinExistence type="predicted"/>